<dbReference type="EMBL" id="VSSQ01009417">
    <property type="protein sequence ID" value="MPM41562.1"/>
    <property type="molecule type" value="Genomic_DNA"/>
</dbReference>
<name>A0A644ZKZ8_9ZZZZ</name>
<sequence>MGTEEESIKRVQSYEQVVLEGKLKAEQQGLSDLKVYCHAMQVYLAKDLGLQIAGTFGPAPVSAAQIAEVAKGGYDLIIDNIHNPIAGPLLEVSPASKLVVWRNFPSDGAHKSLERMVQANIKELLR</sequence>
<dbReference type="AlphaFoldDB" id="A0A644ZKZ8"/>
<protein>
    <submittedName>
        <fullName evidence="1">Uncharacterized protein</fullName>
    </submittedName>
</protein>
<comment type="caution">
    <text evidence="1">The sequence shown here is derived from an EMBL/GenBank/DDBJ whole genome shotgun (WGS) entry which is preliminary data.</text>
</comment>
<organism evidence="1">
    <name type="scientific">bioreactor metagenome</name>
    <dbReference type="NCBI Taxonomy" id="1076179"/>
    <lineage>
        <taxon>unclassified sequences</taxon>
        <taxon>metagenomes</taxon>
        <taxon>ecological metagenomes</taxon>
    </lineage>
</organism>
<gene>
    <name evidence="1" type="ORF">SDC9_88217</name>
</gene>
<reference evidence="1" key="1">
    <citation type="submission" date="2019-08" db="EMBL/GenBank/DDBJ databases">
        <authorList>
            <person name="Kucharzyk K."/>
            <person name="Murdoch R.W."/>
            <person name="Higgins S."/>
            <person name="Loffler F."/>
        </authorList>
    </citation>
    <scope>NUCLEOTIDE SEQUENCE</scope>
</reference>
<proteinExistence type="predicted"/>
<evidence type="ECO:0000313" key="1">
    <source>
        <dbReference type="EMBL" id="MPM41562.1"/>
    </source>
</evidence>
<accession>A0A644ZKZ8</accession>